<feature type="compositionally biased region" description="Basic and acidic residues" evidence="1">
    <location>
        <begin position="29"/>
        <end position="41"/>
    </location>
</feature>
<reference evidence="2 3" key="1">
    <citation type="journal article" date="2007" name="Proc. Natl. Acad. Sci. U.S.A.">
        <title>The tiny eukaryote Ostreococcus provides genomic insights into the paradox of plankton speciation.</title>
        <authorList>
            <person name="Palenik B."/>
            <person name="Grimwood J."/>
            <person name="Aerts A."/>
            <person name="Rouze P."/>
            <person name="Salamov A."/>
            <person name="Putnam N."/>
            <person name="Dupont C."/>
            <person name="Jorgensen R."/>
            <person name="Derelle E."/>
            <person name="Rombauts S."/>
            <person name="Zhou K."/>
            <person name="Otillar R."/>
            <person name="Merchant S.S."/>
            <person name="Podell S."/>
            <person name="Gaasterland T."/>
            <person name="Napoli C."/>
            <person name="Gendler K."/>
            <person name="Manuell A."/>
            <person name="Tai V."/>
            <person name="Vallon O."/>
            <person name="Piganeau G."/>
            <person name="Jancek S."/>
            <person name="Heijde M."/>
            <person name="Jabbari K."/>
            <person name="Bowler C."/>
            <person name="Lohr M."/>
            <person name="Robbens S."/>
            <person name="Werner G."/>
            <person name="Dubchak I."/>
            <person name="Pazour G.J."/>
            <person name="Ren Q."/>
            <person name="Paulsen I."/>
            <person name="Delwiche C."/>
            <person name="Schmutz J."/>
            <person name="Rokhsar D."/>
            <person name="Van de Peer Y."/>
            <person name="Moreau H."/>
            <person name="Grigoriev I.V."/>
        </authorList>
    </citation>
    <scope>NUCLEOTIDE SEQUENCE [LARGE SCALE GENOMIC DNA]</scope>
    <source>
        <strain evidence="2 3">CCE9901</strain>
    </source>
</reference>
<feature type="compositionally biased region" description="Polar residues" evidence="1">
    <location>
        <begin position="255"/>
        <end position="270"/>
    </location>
</feature>
<feature type="region of interest" description="Disordered" evidence="1">
    <location>
        <begin position="218"/>
        <end position="288"/>
    </location>
</feature>
<dbReference type="AlphaFoldDB" id="A4RV77"/>
<name>A4RV77_OSTLU</name>
<protein>
    <submittedName>
        <fullName evidence="2">Uncharacterized protein</fullName>
    </submittedName>
</protein>
<evidence type="ECO:0000256" key="1">
    <source>
        <dbReference type="SAM" id="MobiDB-lite"/>
    </source>
</evidence>
<evidence type="ECO:0000313" key="3">
    <source>
        <dbReference type="Proteomes" id="UP000001568"/>
    </source>
</evidence>
<dbReference type="EMBL" id="CP000583">
    <property type="protein sequence ID" value="ABO95383.1"/>
    <property type="molecule type" value="Genomic_DNA"/>
</dbReference>
<proteinExistence type="predicted"/>
<gene>
    <name evidence="2" type="ORF">OSTLU_14819</name>
</gene>
<dbReference type="RefSeq" id="XP_001417090.1">
    <property type="nucleotide sequence ID" value="XM_001417053.1"/>
</dbReference>
<dbReference type="OrthoDB" id="10644806at2759"/>
<dbReference type="Proteomes" id="UP000001568">
    <property type="component" value="Chromosome 3"/>
</dbReference>
<feature type="compositionally biased region" description="Polar residues" evidence="1">
    <location>
        <begin position="230"/>
        <end position="243"/>
    </location>
</feature>
<dbReference type="HOGENOM" id="CLU_577965_0_0_1"/>
<feature type="region of interest" description="Disordered" evidence="1">
    <location>
        <begin position="17"/>
        <end position="66"/>
    </location>
</feature>
<accession>A4RV77</accession>
<feature type="compositionally biased region" description="Basic residues" evidence="1">
    <location>
        <begin position="17"/>
        <end position="28"/>
    </location>
</feature>
<keyword evidence="3" id="KW-1185">Reference proteome</keyword>
<feature type="compositionally biased region" description="Low complexity" evidence="1">
    <location>
        <begin position="48"/>
        <end position="59"/>
    </location>
</feature>
<sequence length="473" mass="51832">MTRARDAWRRFIARRARKTTRRAKTKAKVKVEEETGGRGRDDDEDASSGRASTTTTSATSEREREGIASEGLVEDFVEALRRDGTLARLERTAKEMRADAENGFEIGGGEGGEDDETATRKLLAYLDDDARVKYRSVTMTMGEALEVVPLGRMSSAHATARLDSTTSGSAASARTSSESSGAALLLACAIDDASVDGGDCLHRAVVVGGETPKLRRVNAMRRRSADPATLSESSDSESPTRTCVTPERSGVKSLRTVSSLKPSSLGTLHSSGDVDEDSSSPEEAAWTPREIEIFPPRARASIHDALGDFSSFTTNEDEECNQGDDDDDVWRRMLTYRLSNLPRTSRARTTPSQTIGLSFLRWVDAEAQALDGEASRHAFRANTIEREVSEQTLRLTAAIRRVPSERLQGALLELHRLSLDSLQRECFVRQLEAQRSRLAAILSDPRLRRTPETASDAFDYVCALCLEGRLSAR</sequence>
<evidence type="ECO:0000313" key="2">
    <source>
        <dbReference type="EMBL" id="ABO95383.1"/>
    </source>
</evidence>
<organism evidence="2 3">
    <name type="scientific">Ostreococcus lucimarinus (strain CCE9901)</name>
    <dbReference type="NCBI Taxonomy" id="436017"/>
    <lineage>
        <taxon>Eukaryota</taxon>
        <taxon>Viridiplantae</taxon>
        <taxon>Chlorophyta</taxon>
        <taxon>Mamiellophyceae</taxon>
        <taxon>Mamiellales</taxon>
        <taxon>Bathycoccaceae</taxon>
        <taxon>Ostreococcus</taxon>
    </lineage>
</organism>
<dbReference type="GeneID" id="5000718"/>
<dbReference type="Gramene" id="ABO95383">
    <property type="protein sequence ID" value="ABO95383"/>
    <property type="gene ID" value="OSTLU_14819"/>
</dbReference>
<dbReference type="KEGG" id="olu:OSTLU_14819"/>